<proteinExistence type="predicted"/>
<dbReference type="InterPro" id="IPR005335">
    <property type="entry name" value="Terminase_ssu"/>
</dbReference>
<dbReference type="PANTHER" id="PTHR41328:SF2">
    <property type="entry name" value="TERMINASE SMALL SUBUNIT"/>
    <property type="match status" value="1"/>
</dbReference>
<gene>
    <name evidence="3" type="ORF">FXF46_14340</name>
</gene>
<dbReference type="GO" id="GO:0051276">
    <property type="term" value="P:chromosome organization"/>
    <property type="evidence" value="ECO:0007669"/>
    <property type="project" value="InterPro"/>
</dbReference>
<dbReference type="RefSeq" id="WP_148620954.1">
    <property type="nucleotide sequence ID" value="NZ_CP043043.1"/>
</dbReference>
<dbReference type="EMBL" id="CP043043">
    <property type="protein sequence ID" value="QEH97297.1"/>
    <property type="molecule type" value="Genomic_DNA"/>
</dbReference>
<evidence type="ECO:0000256" key="1">
    <source>
        <dbReference type="ARBA" id="ARBA00022612"/>
    </source>
</evidence>
<dbReference type="InterPro" id="IPR038713">
    <property type="entry name" value="Terminase_Gp1_N_sf"/>
</dbReference>
<dbReference type="InterPro" id="IPR052404">
    <property type="entry name" value="SPP1-like_terminase"/>
</dbReference>
<dbReference type="Pfam" id="PF03592">
    <property type="entry name" value="Terminase_2"/>
    <property type="match status" value="1"/>
</dbReference>
<sequence length="170" mass="18705">MADLTPKQARFVEEYLVDLNATQAALRAGYSQKTAAKIGSENLKKPEIQNAISEAQGRRSERTEITQDRVLQELAKLGFGDIRAIFSENGSLKRPTDMDEDAAARISSIEVVVKPVPGTQGQEVEHVAKIKLWDKLGALTQLGRHLGLFTDKVEQNGNVTFNISKDDADL</sequence>
<keyword evidence="1" id="KW-1188">Viral release from host cell</keyword>
<dbReference type="AlphaFoldDB" id="A0AAP9EV54"/>
<keyword evidence="2" id="KW-0231">Viral genome packaging</keyword>
<evidence type="ECO:0000313" key="3">
    <source>
        <dbReference type="EMBL" id="QEH97297.1"/>
    </source>
</evidence>
<accession>A0AAP9EV54</accession>
<evidence type="ECO:0000256" key="2">
    <source>
        <dbReference type="ARBA" id="ARBA00023219"/>
    </source>
</evidence>
<name>A0AAP9EV54_GLUTH</name>
<dbReference type="KEGG" id="gti:FXF46_14340"/>
<protein>
    <submittedName>
        <fullName evidence="3">Terminase small subunit</fullName>
    </submittedName>
</protein>
<reference evidence="3 4" key="1">
    <citation type="submission" date="2019-08" db="EMBL/GenBank/DDBJ databases">
        <title>Gluconobacter frateurii HD924 genome.</title>
        <authorList>
            <person name="Liu Y."/>
            <person name="Zhang P."/>
        </authorList>
    </citation>
    <scope>NUCLEOTIDE SEQUENCE [LARGE SCALE GENOMIC DNA]</scope>
    <source>
        <strain evidence="3 4">HD924</strain>
    </source>
</reference>
<organism evidence="3 4">
    <name type="scientific">Gluconobacter thailandicus</name>
    <dbReference type="NCBI Taxonomy" id="257438"/>
    <lineage>
        <taxon>Bacteria</taxon>
        <taxon>Pseudomonadati</taxon>
        <taxon>Pseudomonadota</taxon>
        <taxon>Alphaproteobacteria</taxon>
        <taxon>Acetobacterales</taxon>
        <taxon>Acetobacteraceae</taxon>
        <taxon>Gluconobacter</taxon>
    </lineage>
</organism>
<evidence type="ECO:0000313" key="4">
    <source>
        <dbReference type="Proteomes" id="UP000323560"/>
    </source>
</evidence>
<dbReference type="Gene3D" id="1.10.10.1400">
    <property type="entry name" value="Terminase, small subunit, N-terminal DNA-binding domain, HTH motif"/>
    <property type="match status" value="1"/>
</dbReference>
<dbReference type="Proteomes" id="UP000323560">
    <property type="component" value="Chromosome"/>
</dbReference>
<dbReference type="PANTHER" id="PTHR41328">
    <property type="entry name" value="TERMINASE SMALL SUBUNIT-RELATED"/>
    <property type="match status" value="1"/>
</dbReference>